<sequence>MDNEISKNQSKGASDLSNENTFKIVDGRKYHNENNSIYFLPSDNEEIDRLHLQHYMQKNIYQRNFFAPVEHLLKQEGAKVLDVGTGAGSWLFEMAADYPKAKFIGVDISPIHSSHIKPNNAEIIKGNVVERLPFDDNTFDYVFQRFLSPGIPENKWPFVINELVRVVRPGGFLEVLDCEYKASTMGPATTKILDAVFVMFQEFGLDPNVCYKLQNYLKENEQLHDVHCEIKKEIDTKDAEELYKLYSKNYVIATKGFKSKLMSIMKISNDEFDNLVEKMGEEYVKLKTFSPQVRVYAQKKTNYCDNLKFL</sequence>
<keyword evidence="2" id="KW-0808">Transferase</keyword>
<organism evidence="2 3">
    <name type="scientific">Gigaspora rosea</name>
    <dbReference type="NCBI Taxonomy" id="44941"/>
    <lineage>
        <taxon>Eukaryota</taxon>
        <taxon>Fungi</taxon>
        <taxon>Fungi incertae sedis</taxon>
        <taxon>Mucoromycota</taxon>
        <taxon>Glomeromycotina</taxon>
        <taxon>Glomeromycetes</taxon>
        <taxon>Diversisporales</taxon>
        <taxon>Gigasporaceae</taxon>
        <taxon>Gigaspora</taxon>
    </lineage>
</organism>
<dbReference type="GO" id="GO:0008168">
    <property type="term" value="F:methyltransferase activity"/>
    <property type="evidence" value="ECO:0007669"/>
    <property type="project" value="UniProtKB-KW"/>
</dbReference>
<keyword evidence="2" id="KW-0489">Methyltransferase</keyword>
<dbReference type="InterPro" id="IPR029063">
    <property type="entry name" value="SAM-dependent_MTases_sf"/>
</dbReference>
<dbReference type="SUPFAM" id="SSF53335">
    <property type="entry name" value="S-adenosyl-L-methionine-dependent methyltransferases"/>
    <property type="match status" value="1"/>
</dbReference>
<gene>
    <name evidence="2" type="ORF">C2G38_2041998</name>
</gene>
<dbReference type="CDD" id="cd02440">
    <property type="entry name" value="AdoMet_MTases"/>
    <property type="match status" value="1"/>
</dbReference>
<dbReference type="PANTHER" id="PTHR43591">
    <property type="entry name" value="METHYLTRANSFERASE"/>
    <property type="match status" value="1"/>
</dbReference>
<comment type="caution">
    <text evidence="2">The sequence shown here is derived from an EMBL/GenBank/DDBJ whole genome shotgun (WGS) entry which is preliminary data.</text>
</comment>
<dbReference type="PANTHER" id="PTHR43591:SF24">
    <property type="entry name" value="2-METHOXY-6-POLYPRENYL-1,4-BENZOQUINOL METHYLASE, MITOCHONDRIAL"/>
    <property type="match status" value="1"/>
</dbReference>
<dbReference type="Proteomes" id="UP000266673">
    <property type="component" value="Unassembled WGS sequence"/>
</dbReference>
<dbReference type="EMBL" id="QKWP01001045">
    <property type="protein sequence ID" value="RIB12227.1"/>
    <property type="molecule type" value="Genomic_DNA"/>
</dbReference>
<accession>A0A397USK9</accession>
<protein>
    <submittedName>
        <fullName evidence="2">S-adenosyl-L-methionine-dependent methyltransferase</fullName>
    </submittedName>
</protein>
<feature type="domain" description="Methyltransferase" evidence="1">
    <location>
        <begin position="80"/>
        <end position="171"/>
    </location>
</feature>
<evidence type="ECO:0000313" key="2">
    <source>
        <dbReference type="EMBL" id="RIB12227.1"/>
    </source>
</evidence>
<keyword evidence="3" id="KW-1185">Reference proteome</keyword>
<dbReference type="Pfam" id="PF13649">
    <property type="entry name" value="Methyltransf_25"/>
    <property type="match status" value="1"/>
</dbReference>
<dbReference type="STRING" id="44941.A0A397USK9"/>
<evidence type="ECO:0000259" key="1">
    <source>
        <dbReference type="Pfam" id="PF13649"/>
    </source>
</evidence>
<dbReference type="OrthoDB" id="2013972at2759"/>
<proteinExistence type="predicted"/>
<dbReference type="Gene3D" id="3.40.50.150">
    <property type="entry name" value="Vaccinia Virus protein VP39"/>
    <property type="match status" value="1"/>
</dbReference>
<dbReference type="AlphaFoldDB" id="A0A397USK9"/>
<name>A0A397USK9_9GLOM</name>
<dbReference type="InterPro" id="IPR041698">
    <property type="entry name" value="Methyltransf_25"/>
</dbReference>
<dbReference type="GO" id="GO:0032259">
    <property type="term" value="P:methylation"/>
    <property type="evidence" value="ECO:0007669"/>
    <property type="project" value="UniProtKB-KW"/>
</dbReference>
<reference evidence="2 3" key="1">
    <citation type="submission" date="2018-06" db="EMBL/GenBank/DDBJ databases">
        <title>Comparative genomics reveals the genomic features of Rhizophagus irregularis, R. cerebriforme, R. diaphanum and Gigaspora rosea, and their symbiotic lifestyle signature.</title>
        <authorList>
            <person name="Morin E."/>
            <person name="San Clemente H."/>
            <person name="Chen E.C.H."/>
            <person name="De La Providencia I."/>
            <person name="Hainaut M."/>
            <person name="Kuo A."/>
            <person name="Kohler A."/>
            <person name="Murat C."/>
            <person name="Tang N."/>
            <person name="Roy S."/>
            <person name="Loubradou J."/>
            <person name="Henrissat B."/>
            <person name="Grigoriev I.V."/>
            <person name="Corradi N."/>
            <person name="Roux C."/>
            <person name="Martin F.M."/>
        </authorList>
    </citation>
    <scope>NUCLEOTIDE SEQUENCE [LARGE SCALE GENOMIC DNA]</scope>
    <source>
        <strain evidence="2 3">DAOM 194757</strain>
    </source>
</reference>
<evidence type="ECO:0000313" key="3">
    <source>
        <dbReference type="Proteomes" id="UP000266673"/>
    </source>
</evidence>